<reference evidence="2" key="1">
    <citation type="submission" date="2021-02" db="EMBL/GenBank/DDBJ databases">
        <authorList>
            <person name="Nowell W R."/>
        </authorList>
    </citation>
    <scope>NUCLEOTIDE SEQUENCE</scope>
</reference>
<proteinExistence type="predicted"/>
<dbReference type="AlphaFoldDB" id="A0A8S3CRD8"/>
<protein>
    <submittedName>
        <fullName evidence="2">Uncharacterized protein</fullName>
    </submittedName>
</protein>
<feature type="non-terminal residue" evidence="2">
    <location>
        <position position="1"/>
    </location>
</feature>
<keyword evidence="1" id="KW-1133">Transmembrane helix</keyword>
<dbReference type="EMBL" id="CAJOBI010195396">
    <property type="protein sequence ID" value="CAF4974719.1"/>
    <property type="molecule type" value="Genomic_DNA"/>
</dbReference>
<dbReference type="EMBL" id="CAJOBJ010189296">
    <property type="protein sequence ID" value="CAF4947587.1"/>
    <property type="molecule type" value="Genomic_DNA"/>
</dbReference>
<comment type="caution">
    <text evidence="2">The sequence shown here is derived from an EMBL/GenBank/DDBJ whole genome shotgun (WGS) entry which is preliminary data.</text>
</comment>
<keyword evidence="1" id="KW-0812">Transmembrane</keyword>
<evidence type="ECO:0000313" key="4">
    <source>
        <dbReference type="Proteomes" id="UP000681720"/>
    </source>
</evidence>
<dbReference type="Proteomes" id="UP000676336">
    <property type="component" value="Unassembled WGS sequence"/>
</dbReference>
<evidence type="ECO:0000313" key="2">
    <source>
        <dbReference type="EMBL" id="CAF4947587.1"/>
    </source>
</evidence>
<dbReference type="Proteomes" id="UP000681720">
    <property type="component" value="Unassembled WGS sequence"/>
</dbReference>
<keyword evidence="1" id="KW-0472">Membrane</keyword>
<accession>A0A8S3CRD8</accession>
<feature type="transmembrane region" description="Helical" evidence="1">
    <location>
        <begin position="15"/>
        <end position="32"/>
    </location>
</feature>
<evidence type="ECO:0000256" key="1">
    <source>
        <dbReference type="SAM" id="Phobius"/>
    </source>
</evidence>
<sequence length="34" mass="3797">MTLSATQLGLCLQSYWYMWLTSGLSGLLFIGIDI</sequence>
<gene>
    <name evidence="2" type="ORF">GIL414_LOCUS54143</name>
    <name evidence="3" type="ORF">SMN809_LOCUS55372</name>
</gene>
<evidence type="ECO:0000313" key="3">
    <source>
        <dbReference type="EMBL" id="CAF4974719.1"/>
    </source>
</evidence>
<name>A0A8S3CRD8_9BILA</name>
<organism evidence="2 4">
    <name type="scientific">Rotaria magnacalcarata</name>
    <dbReference type="NCBI Taxonomy" id="392030"/>
    <lineage>
        <taxon>Eukaryota</taxon>
        <taxon>Metazoa</taxon>
        <taxon>Spiralia</taxon>
        <taxon>Gnathifera</taxon>
        <taxon>Rotifera</taxon>
        <taxon>Eurotatoria</taxon>
        <taxon>Bdelloidea</taxon>
        <taxon>Philodinida</taxon>
        <taxon>Philodinidae</taxon>
        <taxon>Rotaria</taxon>
    </lineage>
</organism>